<proteinExistence type="predicted"/>
<keyword evidence="1" id="KW-0808">Transferase</keyword>
<name>I0WFV8_9FLAO</name>
<dbReference type="PATRIC" id="fig|946077.3.peg.1393"/>
<protein>
    <submittedName>
        <fullName evidence="1">Glutamine cyclotransferase</fullName>
    </submittedName>
</protein>
<reference evidence="1 2" key="1">
    <citation type="journal article" date="2012" name="J. Bacteriol.">
        <title>Genome Sequence of the Halotolerant Bacterium Imtechella halotolerans K1T.</title>
        <authorList>
            <person name="Kumar S."/>
            <person name="Vikram S."/>
            <person name="Subramanian S."/>
            <person name="Raghava G.P."/>
            <person name="Pinnaka A.K."/>
        </authorList>
    </citation>
    <scope>NUCLEOTIDE SEQUENCE [LARGE SCALE GENOMIC DNA]</scope>
    <source>
        <strain evidence="1 2">K1</strain>
    </source>
</reference>
<dbReference type="InterPro" id="IPR011044">
    <property type="entry name" value="Quino_amine_DH_bsu"/>
</dbReference>
<dbReference type="STRING" id="946077.W5A_06880"/>
<evidence type="ECO:0000313" key="1">
    <source>
        <dbReference type="EMBL" id="EID75274.1"/>
    </source>
</evidence>
<accession>I0WFV8</accession>
<dbReference type="GO" id="GO:0016603">
    <property type="term" value="F:glutaminyl-peptide cyclotransferase activity"/>
    <property type="evidence" value="ECO:0007669"/>
    <property type="project" value="InterPro"/>
</dbReference>
<evidence type="ECO:0000313" key="2">
    <source>
        <dbReference type="Proteomes" id="UP000005938"/>
    </source>
</evidence>
<dbReference type="SUPFAM" id="SSF50969">
    <property type="entry name" value="YVTN repeat-like/Quinoprotein amine dehydrogenase"/>
    <property type="match status" value="1"/>
</dbReference>
<gene>
    <name evidence="1" type="ORF">W5A_06880</name>
</gene>
<dbReference type="PANTHER" id="PTHR31270:SF1">
    <property type="entry name" value="GLUTAMINYL-PEPTIDE CYCLOTRANSFERASE"/>
    <property type="match status" value="1"/>
</dbReference>
<dbReference type="PANTHER" id="PTHR31270">
    <property type="entry name" value="GLUTAMINYL-PEPTIDE CYCLOTRANSFERASE"/>
    <property type="match status" value="1"/>
</dbReference>
<sequence length="347" mass="39361">MRLVNSLAITILAIILFSCNGSNKGTSSHFSLQIEGKKKSFQENDTLIPALKTPNSSLLSKVEYSIDGTVLPSDGKTVVLQHVKLGKQQLKASFVYDGTSESITHPIEIFAEKAPEVYTYTILKEYPHDRNAYTQGLEFLNDTLYESIGQRGKSALRKVDYRTGEILKETKLSDIYFGEGITILNNRIYQLTWEENVGFIYDLHTLEKTGQFSYQQSREGWGLCTDGTQFYKSDGTEKIWTLDANTLEEKEYIQLASNKALFSRANELEWVDGLIYANTYGKDGIMIINPKNGAIVGVIDCRGLKEKVTQHPYIDVLNGIAYHPERKTFFITGKNWDKLFEVTFHKK</sequence>
<dbReference type="AlphaFoldDB" id="I0WFV8"/>
<organism evidence="1 2">
    <name type="scientific">Imtechella halotolerans K1</name>
    <dbReference type="NCBI Taxonomy" id="946077"/>
    <lineage>
        <taxon>Bacteria</taxon>
        <taxon>Pseudomonadati</taxon>
        <taxon>Bacteroidota</taxon>
        <taxon>Flavobacteriia</taxon>
        <taxon>Flavobacteriales</taxon>
        <taxon>Flavobacteriaceae</taxon>
        <taxon>Imtechella</taxon>
    </lineage>
</organism>
<dbReference type="OrthoDB" id="9783700at2"/>
<dbReference type="Gene3D" id="2.130.10.10">
    <property type="entry name" value="YVTN repeat-like/Quinoprotein amine dehydrogenase"/>
    <property type="match status" value="1"/>
</dbReference>
<comment type="caution">
    <text evidence="1">The sequence shown here is derived from an EMBL/GenBank/DDBJ whole genome shotgun (WGS) entry which is preliminary data.</text>
</comment>
<dbReference type="EMBL" id="AJJU01000006">
    <property type="protein sequence ID" value="EID75274.1"/>
    <property type="molecule type" value="Genomic_DNA"/>
</dbReference>
<dbReference type="PROSITE" id="PS51257">
    <property type="entry name" value="PROKAR_LIPOPROTEIN"/>
    <property type="match status" value="1"/>
</dbReference>
<dbReference type="RefSeq" id="WP_008238779.1">
    <property type="nucleotide sequence ID" value="NZ_AJJU01000006.1"/>
</dbReference>
<keyword evidence="2" id="KW-1185">Reference proteome</keyword>
<dbReference type="InterPro" id="IPR007788">
    <property type="entry name" value="QCT"/>
</dbReference>
<dbReference type="Proteomes" id="UP000005938">
    <property type="component" value="Unassembled WGS sequence"/>
</dbReference>
<dbReference type="eggNOG" id="COG3823">
    <property type="taxonomic scope" value="Bacteria"/>
</dbReference>
<dbReference type="Pfam" id="PF05096">
    <property type="entry name" value="Glu_cyclase_2"/>
    <property type="match status" value="1"/>
</dbReference>
<dbReference type="InterPro" id="IPR015943">
    <property type="entry name" value="WD40/YVTN_repeat-like_dom_sf"/>
</dbReference>